<evidence type="ECO:0000313" key="1">
    <source>
        <dbReference type="Proteomes" id="UP000887576"/>
    </source>
</evidence>
<accession>A0AC34RPF6</accession>
<protein>
    <submittedName>
        <fullName evidence="2">Uncharacterized protein</fullName>
    </submittedName>
</protein>
<dbReference type="WBParaSite" id="JU765_v2.g8845.t1">
    <property type="protein sequence ID" value="JU765_v2.g8845.t1"/>
    <property type="gene ID" value="JU765_v2.g8845"/>
</dbReference>
<reference evidence="2" key="1">
    <citation type="submission" date="2022-11" db="UniProtKB">
        <authorList>
            <consortium name="WormBaseParasite"/>
        </authorList>
    </citation>
    <scope>IDENTIFICATION</scope>
</reference>
<sequence>MTTAHRPTFNPAKGGTGRGEGDLSKLSTQFSARDMPGHLTLKYRQKGQAHPDEVREKNLRYELEEKERDLKGRKRENGDIFEAIEEGTSSKKQKVDETPNAVDDNPDNDFDVDADTDEDDDDESDDDDVELMAELERIKKERAAEQARKEAEAREEQDRIRKQAMIRGNPLLNLQDEESSEFKVKRRWDDDVVFKNCAKGINERKKEPVFINDSIRSHFHRKFMDKYIK</sequence>
<evidence type="ECO:0000313" key="2">
    <source>
        <dbReference type="WBParaSite" id="JU765_v2.g8845.t1"/>
    </source>
</evidence>
<dbReference type="Proteomes" id="UP000887576">
    <property type="component" value="Unplaced"/>
</dbReference>
<organism evidence="1 2">
    <name type="scientific">Panagrolaimus sp. JU765</name>
    <dbReference type="NCBI Taxonomy" id="591449"/>
    <lineage>
        <taxon>Eukaryota</taxon>
        <taxon>Metazoa</taxon>
        <taxon>Ecdysozoa</taxon>
        <taxon>Nematoda</taxon>
        <taxon>Chromadorea</taxon>
        <taxon>Rhabditida</taxon>
        <taxon>Tylenchina</taxon>
        <taxon>Panagrolaimomorpha</taxon>
        <taxon>Panagrolaimoidea</taxon>
        <taxon>Panagrolaimidae</taxon>
        <taxon>Panagrolaimus</taxon>
    </lineage>
</organism>
<proteinExistence type="predicted"/>
<name>A0AC34RPF6_9BILA</name>